<proteinExistence type="predicted"/>
<protein>
    <submittedName>
        <fullName evidence="1">Putative rmlC-like jelly roll protein</fullName>
    </submittedName>
</protein>
<name>A0A6A5LFV9_LUPAL</name>
<dbReference type="Proteomes" id="UP000447434">
    <property type="component" value="Chromosome 24"/>
</dbReference>
<evidence type="ECO:0000313" key="1">
    <source>
        <dbReference type="EMBL" id="KAE9586342.1"/>
    </source>
</evidence>
<dbReference type="FunFam" id="2.60.120.10:FF:000102">
    <property type="entry name" value="Cupin, RmlC-type"/>
    <property type="match status" value="1"/>
</dbReference>
<dbReference type="PANTHER" id="PTHR37742:SF1">
    <property type="entry name" value="OS01G0810200 PROTEIN"/>
    <property type="match status" value="1"/>
</dbReference>
<gene>
    <name evidence="1" type="ORF">Lalb_Chr24g0400801</name>
</gene>
<dbReference type="GO" id="GO:0005768">
    <property type="term" value="C:endosome"/>
    <property type="evidence" value="ECO:0007669"/>
    <property type="project" value="TreeGrafter"/>
</dbReference>
<evidence type="ECO:0000313" key="2">
    <source>
        <dbReference type="Proteomes" id="UP000447434"/>
    </source>
</evidence>
<dbReference type="AlphaFoldDB" id="A0A6A5LFV9"/>
<sequence length="244" mass="26984">MRGGPNNMASTTPRRILYINTTTPSSSDTTTTTNPSSLLHHHTHSSFLTSLLHFLRRPQSLPIVLFIFLFFAWFSYRIQRASHYSQTILTVSTTDTDLKANLVRFSSAMPSLIAKDRRGWLLDPVSLALSSALPGGAVTCASLHVGEIRPGRLRGNHRHHDCNETFVIWGAATKFRLENNEVADNGYAEVTIGKDEVAVAASPSHKAHALVNIDPIRSTFFIGCQDSIISYNASSSDFNVWKDL</sequence>
<dbReference type="Gene3D" id="2.60.120.10">
    <property type="entry name" value="Jelly Rolls"/>
    <property type="match status" value="1"/>
</dbReference>
<keyword evidence="2" id="KW-1185">Reference proteome</keyword>
<comment type="caution">
    <text evidence="1">The sequence shown here is derived from an EMBL/GenBank/DDBJ whole genome shotgun (WGS) entry which is preliminary data.</text>
</comment>
<dbReference type="InterPro" id="IPR014710">
    <property type="entry name" value="RmlC-like_jellyroll"/>
</dbReference>
<reference evidence="2" key="1">
    <citation type="journal article" date="2020" name="Nat. Commun.">
        <title>Genome sequence of the cluster root forming white lupin.</title>
        <authorList>
            <person name="Hufnagel B."/>
            <person name="Marques A."/>
            <person name="Soriano A."/>
            <person name="Marques L."/>
            <person name="Divol F."/>
            <person name="Doumas P."/>
            <person name="Sallet E."/>
            <person name="Mancinotti D."/>
            <person name="Carrere S."/>
            <person name="Marande W."/>
            <person name="Arribat S."/>
            <person name="Keller J."/>
            <person name="Huneau C."/>
            <person name="Blein T."/>
            <person name="Aime D."/>
            <person name="Laguerre M."/>
            <person name="Taylor J."/>
            <person name="Schubert V."/>
            <person name="Nelson M."/>
            <person name="Geu-Flores F."/>
            <person name="Crespi M."/>
            <person name="Gallardo-Guerrero K."/>
            <person name="Delaux P.-M."/>
            <person name="Salse J."/>
            <person name="Berges H."/>
            <person name="Guyot R."/>
            <person name="Gouzy J."/>
            <person name="Peret B."/>
        </authorList>
    </citation>
    <scope>NUCLEOTIDE SEQUENCE [LARGE SCALE GENOMIC DNA]</scope>
    <source>
        <strain evidence="2">cv. Amiga</strain>
    </source>
</reference>
<dbReference type="EMBL" id="WOCE01000024">
    <property type="protein sequence ID" value="KAE9586342.1"/>
    <property type="molecule type" value="Genomic_DNA"/>
</dbReference>
<dbReference type="GO" id="GO:0005802">
    <property type="term" value="C:trans-Golgi network"/>
    <property type="evidence" value="ECO:0007669"/>
    <property type="project" value="TreeGrafter"/>
</dbReference>
<organism evidence="1 2">
    <name type="scientific">Lupinus albus</name>
    <name type="common">White lupine</name>
    <name type="synonym">Lupinus termis</name>
    <dbReference type="NCBI Taxonomy" id="3870"/>
    <lineage>
        <taxon>Eukaryota</taxon>
        <taxon>Viridiplantae</taxon>
        <taxon>Streptophyta</taxon>
        <taxon>Embryophyta</taxon>
        <taxon>Tracheophyta</taxon>
        <taxon>Spermatophyta</taxon>
        <taxon>Magnoliopsida</taxon>
        <taxon>eudicotyledons</taxon>
        <taxon>Gunneridae</taxon>
        <taxon>Pentapetalae</taxon>
        <taxon>rosids</taxon>
        <taxon>fabids</taxon>
        <taxon>Fabales</taxon>
        <taxon>Fabaceae</taxon>
        <taxon>Papilionoideae</taxon>
        <taxon>50 kb inversion clade</taxon>
        <taxon>genistoids sensu lato</taxon>
        <taxon>core genistoids</taxon>
        <taxon>Genisteae</taxon>
        <taxon>Lupinus</taxon>
    </lineage>
</organism>
<dbReference type="OrthoDB" id="2017432at2759"/>
<accession>A0A6A5LFV9</accession>
<dbReference type="PANTHER" id="PTHR37742">
    <property type="entry name" value="OS01G0810200 PROTEIN"/>
    <property type="match status" value="1"/>
</dbReference>